<dbReference type="InterPro" id="IPR027275">
    <property type="entry name" value="PRC-brl_dom"/>
</dbReference>
<dbReference type="SUPFAM" id="SSF50447">
    <property type="entry name" value="Translation proteins"/>
    <property type="match status" value="1"/>
</dbReference>
<reference evidence="8 9" key="1">
    <citation type="submission" date="2021-11" db="EMBL/GenBank/DDBJ databases">
        <authorList>
            <person name="Depoorter E."/>
        </authorList>
    </citation>
    <scope>NUCLEOTIDE SEQUENCE [LARGE SCALE GENOMIC DNA]</scope>
    <source>
        <strain evidence="8 9">LMG 24286</strain>
    </source>
</reference>
<evidence type="ECO:0000313" key="9">
    <source>
        <dbReference type="Proteomes" id="UP000789719"/>
    </source>
</evidence>
<dbReference type="PANTHER" id="PTHR33692">
    <property type="entry name" value="RIBOSOME MATURATION FACTOR RIMM"/>
    <property type="match status" value="1"/>
</dbReference>
<feature type="domain" description="RimM N-terminal" evidence="6">
    <location>
        <begin position="6"/>
        <end position="86"/>
    </location>
</feature>
<dbReference type="InterPro" id="IPR009000">
    <property type="entry name" value="Transl_B-barrel_sf"/>
</dbReference>
<organism evidence="8 9">
    <name type="scientific">Periweissella ghanensis</name>
    <dbReference type="NCBI Taxonomy" id="467997"/>
    <lineage>
        <taxon>Bacteria</taxon>
        <taxon>Bacillati</taxon>
        <taxon>Bacillota</taxon>
        <taxon>Bacilli</taxon>
        <taxon>Lactobacillales</taxon>
        <taxon>Lactobacillaceae</taxon>
        <taxon>Periweissella</taxon>
    </lineage>
</organism>
<keyword evidence="3 5" id="KW-0698">rRNA processing</keyword>
<comment type="domain">
    <text evidence="5">The PRC barrel domain binds ribosomal protein uS19.</text>
</comment>
<dbReference type="InterPro" id="IPR011961">
    <property type="entry name" value="RimM"/>
</dbReference>
<protein>
    <recommendedName>
        <fullName evidence="5">Ribosome maturation factor RimM</fullName>
    </recommendedName>
</protein>
<comment type="subcellular location">
    <subcellularLocation>
        <location evidence="5">Cytoplasm</location>
    </subcellularLocation>
</comment>
<evidence type="ECO:0000256" key="5">
    <source>
        <dbReference type="HAMAP-Rule" id="MF_00014"/>
    </source>
</evidence>
<evidence type="ECO:0000256" key="2">
    <source>
        <dbReference type="ARBA" id="ARBA00022517"/>
    </source>
</evidence>
<dbReference type="Gene3D" id="2.30.30.240">
    <property type="entry name" value="PRC-barrel domain"/>
    <property type="match status" value="1"/>
</dbReference>
<evidence type="ECO:0000259" key="6">
    <source>
        <dbReference type="Pfam" id="PF01782"/>
    </source>
</evidence>
<gene>
    <name evidence="5 8" type="primary">rimM</name>
    <name evidence="8" type="ORF">WGH24286_01801</name>
</gene>
<name>A0ABM8ZCX3_9LACO</name>
<dbReference type="Proteomes" id="UP000789719">
    <property type="component" value="Unassembled WGS sequence"/>
</dbReference>
<dbReference type="InterPro" id="IPR036976">
    <property type="entry name" value="RimM_N_sf"/>
</dbReference>
<dbReference type="RefSeq" id="WP_230099388.1">
    <property type="nucleotide sequence ID" value="NZ_CAKKNT010000034.1"/>
</dbReference>
<feature type="domain" description="PRC-barrel" evidence="7">
    <location>
        <begin position="94"/>
        <end position="165"/>
    </location>
</feature>
<keyword evidence="1 5" id="KW-0963">Cytoplasm</keyword>
<evidence type="ECO:0000313" key="8">
    <source>
        <dbReference type="EMBL" id="CAH0419351.1"/>
    </source>
</evidence>
<accession>A0ABM8ZCX3</accession>
<dbReference type="Pfam" id="PF05239">
    <property type="entry name" value="PRC"/>
    <property type="match status" value="1"/>
</dbReference>
<evidence type="ECO:0000259" key="7">
    <source>
        <dbReference type="Pfam" id="PF05239"/>
    </source>
</evidence>
<dbReference type="InterPro" id="IPR011033">
    <property type="entry name" value="PRC_barrel-like_sf"/>
</dbReference>
<evidence type="ECO:0000256" key="3">
    <source>
        <dbReference type="ARBA" id="ARBA00022552"/>
    </source>
</evidence>
<comment type="function">
    <text evidence="5">An accessory protein needed during the final step in the assembly of 30S ribosomal subunit, possibly for assembly of the head region. Essential for efficient processing of 16S rRNA. May be needed both before and after RbfA during the maturation of 16S rRNA. It has affinity for free ribosomal 30S subunits but not for 70S ribosomes.</text>
</comment>
<keyword evidence="9" id="KW-1185">Reference proteome</keyword>
<dbReference type="EMBL" id="CAKKNT010000034">
    <property type="protein sequence ID" value="CAH0419351.1"/>
    <property type="molecule type" value="Genomic_DNA"/>
</dbReference>
<dbReference type="InterPro" id="IPR002676">
    <property type="entry name" value="RimM_N"/>
</dbReference>
<evidence type="ECO:0000256" key="4">
    <source>
        <dbReference type="ARBA" id="ARBA00023186"/>
    </source>
</evidence>
<evidence type="ECO:0000256" key="1">
    <source>
        <dbReference type="ARBA" id="ARBA00022490"/>
    </source>
</evidence>
<comment type="similarity">
    <text evidence="5">Belongs to the RimM family.</text>
</comment>
<comment type="caution">
    <text evidence="8">The sequence shown here is derived from an EMBL/GenBank/DDBJ whole genome shotgun (WGS) entry which is preliminary data.</text>
</comment>
<keyword evidence="4 5" id="KW-0143">Chaperone</keyword>
<proteinExistence type="inferred from homology"/>
<sequence length="168" mass="19095">MEFYKVGTMVNTHGIRGEVRVIAITDFPEERFQKGNQLFIDNNEKTPVTIATVRNHKQFILVSFVDKQNINDIEKYKGMDLLVADADLETLEDGEYYYKDIIGAQVVTEDNVEIGKVKEIFETGANDVWVVSRPGKDDLLLPMIDDVIKNVDVENQVITIDLLEGLDD</sequence>
<dbReference type="NCBIfam" id="TIGR02273">
    <property type="entry name" value="16S_RimM"/>
    <property type="match status" value="1"/>
</dbReference>
<dbReference type="PANTHER" id="PTHR33692:SF1">
    <property type="entry name" value="RIBOSOME MATURATION FACTOR RIMM"/>
    <property type="match status" value="1"/>
</dbReference>
<dbReference type="HAMAP" id="MF_00014">
    <property type="entry name" value="Ribosome_mat_RimM"/>
    <property type="match status" value="1"/>
</dbReference>
<comment type="subunit">
    <text evidence="5">Binds ribosomal protein uS19.</text>
</comment>
<dbReference type="Gene3D" id="2.40.30.60">
    <property type="entry name" value="RimM"/>
    <property type="match status" value="1"/>
</dbReference>
<keyword evidence="2 5" id="KW-0690">Ribosome biogenesis</keyword>
<dbReference type="SUPFAM" id="SSF50346">
    <property type="entry name" value="PRC-barrel domain"/>
    <property type="match status" value="1"/>
</dbReference>
<dbReference type="Pfam" id="PF01782">
    <property type="entry name" value="RimM"/>
    <property type="match status" value="1"/>
</dbReference>